<name>A0AAP0B041_9ASPA</name>
<protein>
    <submittedName>
        <fullName evidence="2">Uncharacterized protein</fullName>
    </submittedName>
</protein>
<reference evidence="2 3" key="1">
    <citation type="journal article" date="2022" name="Nat. Plants">
        <title>Genomes of leafy and leafless Platanthera orchids illuminate the evolution of mycoheterotrophy.</title>
        <authorList>
            <person name="Li M.H."/>
            <person name="Liu K.W."/>
            <person name="Li Z."/>
            <person name="Lu H.C."/>
            <person name="Ye Q.L."/>
            <person name="Zhang D."/>
            <person name="Wang J.Y."/>
            <person name="Li Y.F."/>
            <person name="Zhong Z.M."/>
            <person name="Liu X."/>
            <person name="Yu X."/>
            <person name="Liu D.K."/>
            <person name="Tu X.D."/>
            <person name="Liu B."/>
            <person name="Hao Y."/>
            <person name="Liao X.Y."/>
            <person name="Jiang Y.T."/>
            <person name="Sun W.H."/>
            <person name="Chen J."/>
            <person name="Chen Y.Q."/>
            <person name="Ai Y."/>
            <person name="Zhai J.W."/>
            <person name="Wu S.S."/>
            <person name="Zhou Z."/>
            <person name="Hsiao Y.Y."/>
            <person name="Wu W.L."/>
            <person name="Chen Y.Y."/>
            <person name="Lin Y.F."/>
            <person name="Hsu J.L."/>
            <person name="Li C.Y."/>
            <person name="Wang Z.W."/>
            <person name="Zhao X."/>
            <person name="Zhong W.Y."/>
            <person name="Ma X.K."/>
            <person name="Ma L."/>
            <person name="Huang J."/>
            <person name="Chen G.Z."/>
            <person name="Huang M.Z."/>
            <person name="Huang L."/>
            <person name="Peng D.H."/>
            <person name="Luo Y.B."/>
            <person name="Zou S.Q."/>
            <person name="Chen S.P."/>
            <person name="Lan S."/>
            <person name="Tsai W.C."/>
            <person name="Van de Peer Y."/>
            <person name="Liu Z.J."/>
        </authorList>
    </citation>
    <scope>NUCLEOTIDE SEQUENCE [LARGE SCALE GENOMIC DNA]</scope>
    <source>
        <strain evidence="2">Lor287</strain>
    </source>
</reference>
<gene>
    <name evidence="2" type="ORF">KSP39_PZI020707</name>
</gene>
<dbReference type="EMBL" id="JBBWWQ010000018">
    <property type="protein sequence ID" value="KAK8921618.1"/>
    <property type="molecule type" value="Genomic_DNA"/>
</dbReference>
<accession>A0AAP0B041</accession>
<evidence type="ECO:0000313" key="3">
    <source>
        <dbReference type="Proteomes" id="UP001418222"/>
    </source>
</evidence>
<dbReference type="Proteomes" id="UP001418222">
    <property type="component" value="Unassembled WGS sequence"/>
</dbReference>
<keyword evidence="3" id="KW-1185">Reference proteome</keyword>
<keyword evidence="1" id="KW-0472">Membrane</keyword>
<sequence length="148" mass="16766">MPTRLRGHRHASARRIIRQRHASTSFKRRLVPPRQSVSRSHRRFLSPHGRSFAVSIGCAYLRYCCRCYLRSFFICVACVLLHRLLAEGKIKDLGKKSDSSNPSTSKGKEVAEVQLECVELEDVGRLGPINVRPECFNVDDVVALGNLF</sequence>
<evidence type="ECO:0000313" key="2">
    <source>
        <dbReference type="EMBL" id="KAK8921618.1"/>
    </source>
</evidence>
<comment type="caution">
    <text evidence="2">The sequence shown here is derived from an EMBL/GenBank/DDBJ whole genome shotgun (WGS) entry which is preliminary data.</text>
</comment>
<evidence type="ECO:0000256" key="1">
    <source>
        <dbReference type="SAM" id="Phobius"/>
    </source>
</evidence>
<organism evidence="2 3">
    <name type="scientific">Platanthera zijinensis</name>
    <dbReference type="NCBI Taxonomy" id="2320716"/>
    <lineage>
        <taxon>Eukaryota</taxon>
        <taxon>Viridiplantae</taxon>
        <taxon>Streptophyta</taxon>
        <taxon>Embryophyta</taxon>
        <taxon>Tracheophyta</taxon>
        <taxon>Spermatophyta</taxon>
        <taxon>Magnoliopsida</taxon>
        <taxon>Liliopsida</taxon>
        <taxon>Asparagales</taxon>
        <taxon>Orchidaceae</taxon>
        <taxon>Orchidoideae</taxon>
        <taxon>Orchideae</taxon>
        <taxon>Orchidinae</taxon>
        <taxon>Platanthera</taxon>
    </lineage>
</organism>
<keyword evidence="1" id="KW-0812">Transmembrane</keyword>
<dbReference type="AlphaFoldDB" id="A0AAP0B041"/>
<feature type="transmembrane region" description="Helical" evidence="1">
    <location>
        <begin position="68"/>
        <end position="86"/>
    </location>
</feature>
<keyword evidence="1" id="KW-1133">Transmembrane helix</keyword>
<proteinExistence type="predicted"/>